<organism evidence="1 2">
    <name type="scientific">Schaalia radingae</name>
    <dbReference type="NCBI Taxonomy" id="131110"/>
    <lineage>
        <taxon>Bacteria</taxon>
        <taxon>Bacillati</taxon>
        <taxon>Actinomycetota</taxon>
        <taxon>Actinomycetes</taxon>
        <taxon>Actinomycetales</taxon>
        <taxon>Actinomycetaceae</taxon>
        <taxon>Schaalia</taxon>
    </lineage>
</organism>
<keyword evidence="2" id="KW-1185">Reference proteome</keyword>
<evidence type="ECO:0000313" key="2">
    <source>
        <dbReference type="Proteomes" id="UP000198976"/>
    </source>
</evidence>
<dbReference type="EMBL" id="LT629792">
    <property type="protein sequence ID" value="SDU06387.1"/>
    <property type="molecule type" value="Genomic_DNA"/>
</dbReference>
<reference evidence="1 2" key="1">
    <citation type="submission" date="2016-10" db="EMBL/GenBank/DDBJ databases">
        <authorList>
            <person name="Varghese N."/>
            <person name="Submissions S."/>
        </authorList>
    </citation>
    <scope>NUCLEOTIDE SEQUENCE [LARGE SCALE GENOMIC DNA]</scope>
    <source>
        <strain evidence="1 2">DSM 9169</strain>
    </source>
</reference>
<accession>A0ABY0VBN1</accession>
<dbReference type="Proteomes" id="UP000198976">
    <property type="component" value="Chromosome I"/>
</dbReference>
<name>A0ABY0VBN1_9ACTO</name>
<proteinExistence type="predicted"/>
<sequence length="152" mass="16948">MNIDLPSGWVIRETPDNPTVDYRIEASTDPDSNATAEVVRYHIFDWGDIDTKEPRSDPMELIPDPADMREDRIKLAEENSRVSNTEALPDRSIDGCQATGLTFVADEDEGAVETMIVYVARPDGMWVMTLRSAPNEALPHELVAALDTVTWS</sequence>
<evidence type="ECO:0000313" key="1">
    <source>
        <dbReference type="EMBL" id="SDU06387.1"/>
    </source>
</evidence>
<gene>
    <name evidence="1" type="ORF">SAMN04489714_1943</name>
</gene>
<protein>
    <submittedName>
        <fullName evidence="1">Uncharacterized protein</fullName>
    </submittedName>
</protein>